<evidence type="ECO:0000313" key="2">
    <source>
        <dbReference type="EMBL" id="KAK7407587.1"/>
    </source>
</evidence>
<dbReference type="EMBL" id="JAYMYS010000002">
    <property type="protein sequence ID" value="KAK7407587.1"/>
    <property type="molecule type" value="Genomic_DNA"/>
</dbReference>
<sequence length="122" mass="14124">MESLMQHASASPAHTKIMLQSQRKSRSCKNAPSGRTYLTHKIPPASNTKNMIKNDTNDMWQVNLREHPILICDHSVDNEAMTLSHDDDTKQVKPKEMSHITKNHRFEKVTDHEPMDVEHREQ</sequence>
<evidence type="ECO:0000256" key="1">
    <source>
        <dbReference type="SAM" id="MobiDB-lite"/>
    </source>
</evidence>
<gene>
    <name evidence="2" type="ORF">VNO78_09540</name>
</gene>
<keyword evidence="3" id="KW-1185">Reference proteome</keyword>
<dbReference type="AlphaFoldDB" id="A0AAN9XTB2"/>
<comment type="caution">
    <text evidence="2">The sequence shown here is derived from an EMBL/GenBank/DDBJ whole genome shotgun (WGS) entry which is preliminary data.</text>
</comment>
<organism evidence="2 3">
    <name type="scientific">Psophocarpus tetragonolobus</name>
    <name type="common">Winged bean</name>
    <name type="synonym">Dolichos tetragonolobus</name>
    <dbReference type="NCBI Taxonomy" id="3891"/>
    <lineage>
        <taxon>Eukaryota</taxon>
        <taxon>Viridiplantae</taxon>
        <taxon>Streptophyta</taxon>
        <taxon>Embryophyta</taxon>
        <taxon>Tracheophyta</taxon>
        <taxon>Spermatophyta</taxon>
        <taxon>Magnoliopsida</taxon>
        <taxon>eudicotyledons</taxon>
        <taxon>Gunneridae</taxon>
        <taxon>Pentapetalae</taxon>
        <taxon>rosids</taxon>
        <taxon>fabids</taxon>
        <taxon>Fabales</taxon>
        <taxon>Fabaceae</taxon>
        <taxon>Papilionoideae</taxon>
        <taxon>50 kb inversion clade</taxon>
        <taxon>NPAAA clade</taxon>
        <taxon>indigoferoid/millettioid clade</taxon>
        <taxon>Phaseoleae</taxon>
        <taxon>Psophocarpus</taxon>
    </lineage>
</organism>
<feature type="region of interest" description="Disordered" evidence="1">
    <location>
        <begin position="83"/>
        <end position="122"/>
    </location>
</feature>
<name>A0AAN9XTB2_PSOTE</name>
<reference evidence="2 3" key="1">
    <citation type="submission" date="2024-01" db="EMBL/GenBank/DDBJ databases">
        <title>The genomes of 5 underutilized Papilionoideae crops provide insights into root nodulation and disease resistanc.</title>
        <authorList>
            <person name="Jiang F."/>
        </authorList>
    </citation>
    <scope>NUCLEOTIDE SEQUENCE [LARGE SCALE GENOMIC DNA]</scope>
    <source>
        <strain evidence="2">DUOXIRENSHENG_FW03</strain>
        <tissue evidence="2">Leaves</tissue>
    </source>
</reference>
<dbReference type="Proteomes" id="UP001386955">
    <property type="component" value="Unassembled WGS sequence"/>
</dbReference>
<evidence type="ECO:0000313" key="3">
    <source>
        <dbReference type="Proteomes" id="UP001386955"/>
    </source>
</evidence>
<feature type="region of interest" description="Disordered" evidence="1">
    <location>
        <begin position="1"/>
        <end position="52"/>
    </location>
</feature>
<feature type="compositionally biased region" description="Basic and acidic residues" evidence="1">
    <location>
        <begin position="84"/>
        <end position="122"/>
    </location>
</feature>
<proteinExistence type="predicted"/>
<protein>
    <submittedName>
        <fullName evidence="2">Uncharacterized protein</fullName>
    </submittedName>
</protein>
<accession>A0AAN9XTB2</accession>